<dbReference type="EMBL" id="JARRAG010000007">
    <property type="protein sequence ID" value="MDG3008438.1"/>
    <property type="molecule type" value="Genomic_DNA"/>
</dbReference>
<keyword evidence="2" id="KW-1185">Reference proteome</keyword>
<accession>A0ABT6FLI3</accession>
<comment type="caution">
    <text evidence="1">The sequence shown here is derived from an EMBL/GenBank/DDBJ whole genome shotgun (WGS) entry which is preliminary data.</text>
</comment>
<gene>
    <name evidence="1" type="ORF">PZE19_32135</name>
</gene>
<name>A0ABT6FLI3_9BACT</name>
<dbReference type="RefSeq" id="WP_277864758.1">
    <property type="nucleotide sequence ID" value="NZ_JARRAG010000007.1"/>
</dbReference>
<proteinExistence type="predicted"/>
<protein>
    <submittedName>
        <fullName evidence="1">Uncharacterized protein</fullName>
    </submittedName>
</protein>
<sequence>MTDTWYSIREPQAKLTQGDIITECPLLTWETPKADAGEALGPTPVDSVDRLSRMAEARKADVVVMTQACDLAQSKVSNVVLCPCLPLSKFKVRWEDSEKSRNQVPSPKAWKRLCDDIKDGYMWNLFMMDSLPESEITTEHRIVDFHAIFTVPRTFIETLLVERGAKRLSLLPPYREHLSQSFARYFMRVGLPQNIKPVW</sequence>
<organism evidence="1 2">
    <name type="scientific">Paludisphaera mucosa</name>
    <dbReference type="NCBI Taxonomy" id="3030827"/>
    <lineage>
        <taxon>Bacteria</taxon>
        <taxon>Pseudomonadati</taxon>
        <taxon>Planctomycetota</taxon>
        <taxon>Planctomycetia</taxon>
        <taxon>Isosphaerales</taxon>
        <taxon>Isosphaeraceae</taxon>
        <taxon>Paludisphaera</taxon>
    </lineage>
</organism>
<evidence type="ECO:0000313" key="1">
    <source>
        <dbReference type="EMBL" id="MDG3008438.1"/>
    </source>
</evidence>
<dbReference type="Proteomes" id="UP001216907">
    <property type="component" value="Unassembled WGS sequence"/>
</dbReference>
<reference evidence="1 2" key="1">
    <citation type="submission" date="2023-03" db="EMBL/GenBank/DDBJ databases">
        <title>Paludisphaera mucosa sp. nov. a novel planctomycete from northern fen.</title>
        <authorList>
            <person name="Ivanova A."/>
        </authorList>
    </citation>
    <scope>NUCLEOTIDE SEQUENCE [LARGE SCALE GENOMIC DNA]</scope>
    <source>
        <strain evidence="1 2">Pla2</strain>
    </source>
</reference>
<evidence type="ECO:0000313" key="2">
    <source>
        <dbReference type="Proteomes" id="UP001216907"/>
    </source>
</evidence>